<keyword evidence="5" id="KW-1185">Reference proteome</keyword>
<dbReference type="Pfam" id="PF01670">
    <property type="entry name" value="Glyco_hydro_12"/>
    <property type="match status" value="1"/>
</dbReference>
<keyword evidence="2" id="KW-0624">Polysaccharide degradation</keyword>
<comment type="caution">
    <text evidence="4">The sequence shown here is derived from an EMBL/GenBank/DDBJ whole genome shotgun (WGS) entry which is preliminary data.</text>
</comment>
<comment type="similarity">
    <text evidence="1 2">Belongs to the glycosyl hydrolase 12 (cellulase H) family.</text>
</comment>
<organism evidence="4 5">
    <name type="scientific">Actinoplanes digitatis</name>
    <dbReference type="NCBI Taxonomy" id="1868"/>
    <lineage>
        <taxon>Bacteria</taxon>
        <taxon>Bacillati</taxon>
        <taxon>Actinomycetota</taxon>
        <taxon>Actinomycetes</taxon>
        <taxon>Micromonosporales</taxon>
        <taxon>Micromonosporaceae</taxon>
        <taxon>Actinoplanes</taxon>
    </lineage>
</organism>
<dbReference type="Gene3D" id="2.60.120.180">
    <property type="match status" value="1"/>
</dbReference>
<dbReference type="InterPro" id="IPR013320">
    <property type="entry name" value="ConA-like_dom_sf"/>
</dbReference>
<evidence type="ECO:0000313" key="5">
    <source>
        <dbReference type="Proteomes" id="UP000578112"/>
    </source>
</evidence>
<keyword evidence="3" id="KW-0732">Signal</keyword>
<feature type="chain" id="PRO_5030892289" description="Glycosyl hydrolase family 12" evidence="3">
    <location>
        <begin position="28"/>
        <end position="245"/>
    </location>
</feature>
<dbReference type="EMBL" id="JACHNH010000001">
    <property type="protein sequence ID" value="MBB4764531.1"/>
    <property type="molecule type" value="Genomic_DNA"/>
</dbReference>
<evidence type="ECO:0008006" key="6">
    <source>
        <dbReference type="Google" id="ProtNLM"/>
    </source>
</evidence>
<dbReference type="AlphaFoldDB" id="A0A7W7I107"/>
<dbReference type="InterPro" id="IPR002594">
    <property type="entry name" value="GH12"/>
</dbReference>
<protein>
    <recommendedName>
        <fullName evidence="6">Glycosyl hydrolase family 12</fullName>
    </recommendedName>
</protein>
<keyword evidence="2" id="KW-0119">Carbohydrate metabolism</keyword>
<proteinExistence type="inferred from homology"/>
<dbReference type="SUPFAM" id="SSF49899">
    <property type="entry name" value="Concanavalin A-like lectins/glucanases"/>
    <property type="match status" value="1"/>
</dbReference>
<dbReference type="InterPro" id="IPR013319">
    <property type="entry name" value="GH11/12"/>
</dbReference>
<evidence type="ECO:0000256" key="3">
    <source>
        <dbReference type="SAM" id="SignalP"/>
    </source>
</evidence>
<dbReference type="RefSeq" id="WP_184995714.1">
    <property type="nucleotide sequence ID" value="NZ_JBHMBT010000020.1"/>
</dbReference>
<keyword evidence="2" id="KW-0378">Hydrolase</keyword>
<dbReference type="PANTHER" id="PTHR34002">
    <property type="entry name" value="BLR1656 PROTEIN"/>
    <property type="match status" value="1"/>
</dbReference>
<evidence type="ECO:0000256" key="2">
    <source>
        <dbReference type="RuleBase" id="RU361163"/>
    </source>
</evidence>
<dbReference type="GO" id="GO:0000272">
    <property type="term" value="P:polysaccharide catabolic process"/>
    <property type="evidence" value="ECO:0007669"/>
    <property type="project" value="UniProtKB-KW"/>
</dbReference>
<evidence type="ECO:0000313" key="4">
    <source>
        <dbReference type="EMBL" id="MBB4764531.1"/>
    </source>
</evidence>
<accession>A0A7W7I107</accession>
<reference evidence="4 5" key="1">
    <citation type="submission" date="2020-08" db="EMBL/GenBank/DDBJ databases">
        <title>Sequencing the genomes of 1000 actinobacteria strains.</title>
        <authorList>
            <person name="Klenk H.-P."/>
        </authorList>
    </citation>
    <scope>NUCLEOTIDE SEQUENCE [LARGE SCALE GENOMIC DNA]</scope>
    <source>
        <strain evidence="4 5">DSM 43149</strain>
    </source>
</reference>
<dbReference type="PANTHER" id="PTHR34002:SF9">
    <property type="entry name" value="XYLOGLUCAN-SPECIFIC ENDO-BETA-1,4-GLUCANASE A"/>
    <property type="match status" value="1"/>
</dbReference>
<sequence>MRRQRIRLLTLALAAGTAVAVPTTADAAPGPICARFGSTVQGNYYVQNNVWGSTATQCINVTSSGFQITRQDGVNASGPVSYPSIFLGCHYTLCSPGMRTPRQISGISSARSSISYTFTNAKYVAAYDIWLDPTPKTNGVNQQEIMIWFNKSTTPQPIGSVTGTASVGGRSWQVWTGNNGKNNVISYVSTSAISSWSFDVKAFLNDSIARGHGSSSWYLTSIQAGFEPWAGGIGLTVNSFSASVS</sequence>
<evidence type="ECO:0000256" key="1">
    <source>
        <dbReference type="ARBA" id="ARBA00005519"/>
    </source>
</evidence>
<dbReference type="Proteomes" id="UP000578112">
    <property type="component" value="Unassembled WGS sequence"/>
</dbReference>
<keyword evidence="2" id="KW-0326">Glycosidase</keyword>
<dbReference type="GO" id="GO:0008810">
    <property type="term" value="F:cellulase activity"/>
    <property type="evidence" value="ECO:0007669"/>
    <property type="project" value="InterPro"/>
</dbReference>
<gene>
    <name evidence="4" type="ORF">BJ971_005087</name>
</gene>
<feature type="signal peptide" evidence="3">
    <location>
        <begin position="1"/>
        <end position="27"/>
    </location>
</feature>
<name>A0A7W7I107_9ACTN</name>